<name>A0A6J5MGX5_9CAUD</name>
<proteinExistence type="predicted"/>
<evidence type="ECO:0000256" key="1">
    <source>
        <dbReference type="SAM" id="MobiDB-lite"/>
    </source>
</evidence>
<reference evidence="2" key="1">
    <citation type="submission" date="2020-04" db="EMBL/GenBank/DDBJ databases">
        <authorList>
            <person name="Chiriac C."/>
            <person name="Salcher M."/>
            <person name="Ghai R."/>
            <person name="Kavagutti S V."/>
        </authorList>
    </citation>
    <scope>NUCLEOTIDE SEQUENCE</scope>
</reference>
<dbReference type="SUPFAM" id="SSF46785">
    <property type="entry name" value="Winged helix' DNA-binding domain"/>
    <property type="match status" value="1"/>
</dbReference>
<dbReference type="InterPro" id="IPR036390">
    <property type="entry name" value="WH_DNA-bd_sf"/>
</dbReference>
<gene>
    <name evidence="2" type="ORF">UFOVP460_35</name>
</gene>
<organism evidence="2">
    <name type="scientific">uncultured Caudovirales phage</name>
    <dbReference type="NCBI Taxonomy" id="2100421"/>
    <lineage>
        <taxon>Viruses</taxon>
        <taxon>Duplodnaviria</taxon>
        <taxon>Heunggongvirae</taxon>
        <taxon>Uroviricota</taxon>
        <taxon>Caudoviricetes</taxon>
        <taxon>Peduoviridae</taxon>
        <taxon>Maltschvirus</taxon>
        <taxon>Maltschvirus maltsch</taxon>
    </lineage>
</organism>
<protein>
    <submittedName>
        <fullName evidence="2">Helix-turn-helix domain containing protein</fullName>
    </submittedName>
</protein>
<dbReference type="Pfam" id="PF13730">
    <property type="entry name" value="HTH_36"/>
    <property type="match status" value="1"/>
</dbReference>
<dbReference type="Gene3D" id="1.10.10.10">
    <property type="entry name" value="Winged helix-like DNA-binding domain superfamily/Winged helix DNA-binding domain"/>
    <property type="match status" value="1"/>
</dbReference>
<evidence type="ECO:0000313" key="2">
    <source>
        <dbReference type="EMBL" id="CAB4144400.1"/>
    </source>
</evidence>
<sequence>MSEPKFTGVWIPSAIFQAKGINLIAKVVYGVLESLDNADGCFASNAYLSEHLGLTVRQIQNILSDLEDAGLIVRKETDGHRIIRTIERQAVQGALADTQVTRTEACKELHGGMKGTSRGGCKELHTYNKEDNKEYKTTPTPSSEADIPWAEDKEIGPMPFSSDEFKKAWAEWIDYRKEMKKALKPKSIKAQWKQFILWGEAGCIESISQSIRSGWQGLFPPRQNNQQMYHKKPLTAKDHDSF</sequence>
<dbReference type="InterPro" id="IPR036388">
    <property type="entry name" value="WH-like_DNA-bd_sf"/>
</dbReference>
<accession>A0A6J5MGX5</accession>
<dbReference type="EMBL" id="LR796434">
    <property type="protein sequence ID" value="CAB4144400.1"/>
    <property type="molecule type" value="Genomic_DNA"/>
</dbReference>
<feature type="region of interest" description="Disordered" evidence="1">
    <location>
        <begin position="222"/>
        <end position="242"/>
    </location>
</feature>